<evidence type="ECO:0000313" key="2">
    <source>
        <dbReference type="EMBL" id="SHE43293.1"/>
    </source>
</evidence>
<evidence type="ECO:0000256" key="1">
    <source>
        <dbReference type="SAM" id="MobiDB-lite"/>
    </source>
</evidence>
<proteinExistence type="predicted"/>
<dbReference type="EMBL" id="FQVN01000001">
    <property type="protein sequence ID" value="SHE43293.1"/>
    <property type="molecule type" value="Genomic_DNA"/>
</dbReference>
<feature type="region of interest" description="Disordered" evidence="1">
    <location>
        <begin position="81"/>
        <end position="119"/>
    </location>
</feature>
<name>A0A1M4TFQ0_STRHI</name>
<accession>A0A1M4TFQ0</accession>
<dbReference type="STRING" id="2017.SAMN05444320_10170"/>
<evidence type="ECO:0000313" key="3">
    <source>
        <dbReference type="Proteomes" id="UP000184501"/>
    </source>
</evidence>
<reference evidence="2 3" key="1">
    <citation type="submission" date="2016-11" db="EMBL/GenBank/DDBJ databases">
        <authorList>
            <person name="Jaros S."/>
            <person name="Januszkiewicz K."/>
            <person name="Wedrychowicz H."/>
        </authorList>
    </citation>
    <scope>NUCLEOTIDE SEQUENCE [LARGE SCALE GENOMIC DNA]</scope>
    <source>
        <strain evidence="2 3">DSM 44523</strain>
    </source>
</reference>
<organism evidence="2 3">
    <name type="scientific">Streptoalloteichus hindustanus</name>
    <dbReference type="NCBI Taxonomy" id="2017"/>
    <lineage>
        <taxon>Bacteria</taxon>
        <taxon>Bacillati</taxon>
        <taxon>Actinomycetota</taxon>
        <taxon>Actinomycetes</taxon>
        <taxon>Pseudonocardiales</taxon>
        <taxon>Pseudonocardiaceae</taxon>
        <taxon>Streptoalloteichus</taxon>
    </lineage>
</organism>
<protein>
    <submittedName>
        <fullName evidence="2">Uncharacterized protein</fullName>
    </submittedName>
</protein>
<dbReference type="Proteomes" id="UP000184501">
    <property type="component" value="Unassembled WGS sequence"/>
</dbReference>
<keyword evidence="3" id="KW-1185">Reference proteome</keyword>
<sequence length="119" mass="13048">MTAWHVLRCLIRIGPREVLREVLAAEFPWLRHLPAEGRDEFVDVFTAAETARWTLLGQLIHERKATAAVHADPVLHAALTRSVDAEEGGQVPPPAADHERAGEPGSRSSSCPCRGAQVR</sequence>
<gene>
    <name evidence="2" type="ORF">SAMN05444320_10170</name>
</gene>
<dbReference type="AlphaFoldDB" id="A0A1M4TFQ0"/>